<evidence type="ECO:0000256" key="1">
    <source>
        <dbReference type="ARBA" id="ARBA00023254"/>
    </source>
</evidence>
<dbReference type="EMBL" id="AMYB01000004">
    <property type="protein sequence ID" value="OAD02756.1"/>
    <property type="molecule type" value="Genomic_DNA"/>
</dbReference>
<dbReference type="GO" id="GO:0090173">
    <property type="term" value="P:regulation of synaptonemal complex assembly"/>
    <property type="evidence" value="ECO:0007669"/>
    <property type="project" value="InterPro"/>
</dbReference>
<comment type="caution">
    <text evidence="2">The sequence shown here is derived from an EMBL/GenBank/DDBJ whole genome shotgun (WGS) entry which is preliminary data.</text>
</comment>
<dbReference type="VEuPathDB" id="FungiDB:MUCCIDRAFT_109594"/>
<dbReference type="PANTHER" id="PTHR40375:SF2">
    <property type="entry name" value="SPORULATION-SPECIFIC PROTEIN 22"/>
    <property type="match status" value="1"/>
</dbReference>
<reference evidence="2 3" key="1">
    <citation type="submission" date="2015-06" db="EMBL/GenBank/DDBJ databases">
        <title>Expansion of signal transduction pathways in fungi by whole-genome duplication.</title>
        <authorList>
            <consortium name="DOE Joint Genome Institute"/>
            <person name="Corrochano L.M."/>
            <person name="Kuo A."/>
            <person name="Marcet-Houben M."/>
            <person name="Polaino S."/>
            <person name="Salamov A."/>
            <person name="Villalobos J.M."/>
            <person name="Alvarez M.I."/>
            <person name="Avalos J."/>
            <person name="Benito E.P."/>
            <person name="Benoit I."/>
            <person name="Burger G."/>
            <person name="Camino L.P."/>
            <person name="Canovas D."/>
            <person name="Cerda-Olmedo E."/>
            <person name="Cheng J.-F."/>
            <person name="Dominguez A."/>
            <person name="Elias M."/>
            <person name="Eslava A.P."/>
            <person name="Glaser F."/>
            <person name="Grimwood J."/>
            <person name="Gutierrez G."/>
            <person name="Heitman J."/>
            <person name="Henrissat B."/>
            <person name="Iturriaga E.A."/>
            <person name="Lang B.F."/>
            <person name="Lavin J.L."/>
            <person name="Lee S."/>
            <person name="Li W."/>
            <person name="Lindquist E."/>
            <person name="Lopez-Garcia S."/>
            <person name="Luque E.M."/>
            <person name="Marcos A.T."/>
            <person name="Martin J."/>
            <person name="Mccluskey K."/>
            <person name="Medina H.R."/>
            <person name="Miralles-Duran A."/>
            <person name="Miyazaki A."/>
            <person name="Munoz-Torres E."/>
            <person name="Oguiza J.A."/>
            <person name="Ohm R."/>
            <person name="Olmedo M."/>
            <person name="Orejas M."/>
            <person name="Ortiz-Castellanos L."/>
            <person name="Pisabarro A.G."/>
            <person name="Rodriguez-Romero J."/>
            <person name="Ruiz-Herrera J."/>
            <person name="Ruiz-Vazquez R."/>
            <person name="Sanz C."/>
            <person name="Schackwitz W."/>
            <person name="Schmutz J."/>
            <person name="Shahriari M."/>
            <person name="Shelest E."/>
            <person name="Silva-Franco F."/>
            <person name="Soanes D."/>
            <person name="Syed K."/>
            <person name="Tagua V.G."/>
            <person name="Talbot N.J."/>
            <person name="Thon M."/>
            <person name="De Vries R.P."/>
            <person name="Wiebenga A."/>
            <person name="Yadav J.S."/>
            <person name="Braun E.L."/>
            <person name="Baker S."/>
            <person name="Garre V."/>
            <person name="Horwitz B."/>
            <person name="Torres-Martinez S."/>
            <person name="Idnurm A."/>
            <person name="Herrera-Estrella A."/>
            <person name="Gabaldon T."/>
            <person name="Grigoriev I.V."/>
        </authorList>
    </citation>
    <scope>NUCLEOTIDE SEQUENCE [LARGE SCALE GENOMIC DNA]</scope>
    <source>
        <strain evidence="2 3">CBS 277.49</strain>
    </source>
</reference>
<dbReference type="STRING" id="747725.A0A168KTQ6"/>
<sequence length="963" mass="111084">MHQKQLTFFLEELLPSLSATNLMDNQAFIKRIWDRSKQLEAVENDDEGKKLTQYALKLWNMTIEMILLINTKHTQKLSIVATLKDICFNILCKNQQWKDNNSWTYLHIITALFKIWLDSGHIINIEERLINEMKKYNDLDLNSVLPGYCIRDVIKCYVYQSEYASHAEKWPECTEFFEKATHLVLTMSDASDKYNEIAYLCYLVVATATSMSRVVSKSSVDVLIWVFDALDKILKCKGSVSLPKYLHVPLLDLIMHVCEKDTHVLRSDALKSILATFDRVLSESMKTDTRYYLCRILIQLKAVSLLSESLQKALQIEYFKMVENIVITMDGLNMLVVTLRKLNQNRNVGLSTIMDGLDLLIHRAENNLMGTSVDSSTLYLCKIFILSELAIENSRSSVQCSDDIIRSAMDAVFLIKEDIEEVDLNAIQIVLWRTGDFFYQKCCYKEALPWYHYAYAATQSMFEGTENAILLAKKLSFCHMESNDPYSAYQCMKKCHENPSKWTTQDYILLLKYGLAQTTLPQEALMNNIMEDIVESPSFQPQYFVDILEYCYQYGKKGSILKVVMDCITNYYTANNIDKDDGDKDALYNAQCLQINVLVWVLRCLVRIKTTVYEEIKNDGKSRTRKLDFISIAEYMLSVIALLGEIDMTQFTNGVSESKVNCKLLNDLEWMLQTSWNLGLFCFSAGRNNEGMCLFDVISELFPYFDNISYFTKQQDRVRTFLFTASYILMYNNALEKGEGWCHAMNANSQVVVDMLQTVKTEESDHDAISMLASVFELEIYTHQGEFDKAYALFESIESLPECSYALLERMAGIVLLHPQCPMECALLVLKKLHVSTRLIQANINDYAKWTRILVSVTLKARISSVDLYQCMTEIVDQKVYQQANYPQNELYYLIVVAWNEGITCYFKSEPQAHYWCTIAFDLLRYYRDTDKKATLGQQMKDAYRMFEENGNGVAATCNGPKV</sequence>
<dbReference type="OrthoDB" id="65716at2759"/>
<dbReference type="Pfam" id="PF08631">
    <property type="entry name" value="SPO22"/>
    <property type="match status" value="1"/>
</dbReference>
<accession>A0A168KTQ6</accession>
<dbReference type="Proteomes" id="UP000077051">
    <property type="component" value="Unassembled WGS sequence"/>
</dbReference>
<dbReference type="PANTHER" id="PTHR40375">
    <property type="entry name" value="SPORULATION-SPECIFIC PROTEIN 22"/>
    <property type="match status" value="1"/>
</dbReference>
<evidence type="ECO:0000313" key="3">
    <source>
        <dbReference type="Proteomes" id="UP000077051"/>
    </source>
</evidence>
<name>A0A168KTQ6_MUCCL</name>
<gene>
    <name evidence="2" type="ORF">MUCCIDRAFT_109594</name>
</gene>
<protein>
    <recommendedName>
        <fullName evidence="4">Protein ZIP4 homolog</fullName>
    </recommendedName>
</protein>
<organism evidence="2 3">
    <name type="scientific">Mucor lusitanicus CBS 277.49</name>
    <dbReference type="NCBI Taxonomy" id="747725"/>
    <lineage>
        <taxon>Eukaryota</taxon>
        <taxon>Fungi</taxon>
        <taxon>Fungi incertae sedis</taxon>
        <taxon>Mucoromycota</taxon>
        <taxon>Mucoromycotina</taxon>
        <taxon>Mucoromycetes</taxon>
        <taxon>Mucorales</taxon>
        <taxon>Mucorineae</taxon>
        <taxon>Mucoraceae</taxon>
        <taxon>Mucor</taxon>
    </lineage>
</organism>
<keyword evidence="1" id="KW-0469">Meiosis</keyword>
<evidence type="ECO:0000313" key="2">
    <source>
        <dbReference type="EMBL" id="OAD02756.1"/>
    </source>
</evidence>
<evidence type="ECO:0008006" key="4">
    <source>
        <dbReference type="Google" id="ProtNLM"/>
    </source>
</evidence>
<dbReference type="AlphaFoldDB" id="A0A168KTQ6"/>
<keyword evidence="3" id="KW-1185">Reference proteome</keyword>
<dbReference type="InterPro" id="IPR039057">
    <property type="entry name" value="Spo22/ZIP4"/>
</dbReference>
<dbReference type="InterPro" id="IPR013940">
    <property type="entry name" value="Spo22/ZIP4/TEX11"/>
</dbReference>
<dbReference type="GO" id="GO:0051321">
    <property type="term" value="P:meiotic cell cycle"/>
    <property type="evidence" value="ECO:0007669"/>
    <property type="project" value="UniProtKB-KW"/>
</dbReference>
<proteinExistence type="predicted"/>